<protein>
    <submittedName>
        <fullName evidence="2">Uncharacterized protein</fullName>
    </submittedName>
</protein>
<proteinExistence type="predicted"/>
<feature type="region of interest" description="Disordered" evidence="1">
    <location>
        <begin position="41"/>
        <end position="95"/>
    </location>
</feature>
<comment type="caution">
    <text evidence="2">The sequence shown here is derived from an EMBL/GenBank/DDBJ whole genome shotgun (WGS) entry which is preliminary data.</text>
</comment>
<feature type="compositionally biased region" description="Acidic residues" evidence="1">
    <location>
        <begin position="114"/>
        <end position="125"/>
    </location>
</feature>
<dbReference type="EMBL" id="PKFO01000006">
    <property type="protein sequence ID" value="PVH22146.1"/>
    <property type="molecule type" value="Genomic_DNA"/>
</dbReference>
<feature type="compositionally biased region" description="Basic and acidic residues" evidence="1">
    <location>
        <begin position="41"/>
        <end position="58"/>
    </location>
</feature>
<dbReference type="Proteomes" id="UP000244309">
    <property type="component" value="Unassembled WGS sequence"/>
</dbReference>
<gene>
    <name evidence="2" type="ORF">CXQ85_004815</name>
</gene>
<reference evidence="2 3" key="1">
    <citation type="submission" date="2017-12" db="EMBL/GenBank/DDBJ databases">
        <title>Genome Sequence of a Multidrug-Resistant Candida haemulonii Isolate from a Patient with Chronic Leg Ulcers in Israel.</title>
        <authorList>
            <person name="Chow N.A."/>
            <person name="Gade L."/>
            <person name="Batra D."/>
            <person name="Rowe L.A."/>
            <person name="Ben-Ami R."/>
            <person name="Loparev V.N."/>
            <person name="Litvintseva A.P."/>
        </authorList>
    </citation>
    <scope>NUCLEOTIDE SEQUENCE [LARGE SCALE GENOMIC DNA]</scope>
    <source>
        <strain evidence="2 3">B11899</strain>
    </source>
</reference>
<evidence type="ECO:0000256" key="1">
    <source>
        <dbReference type="SAM" id="MobiDB-lite"/>
    </source>
</evidence>
<evidence type="ECO:0000313" key="3">
    <source>
        <dbReference type="Proteomes" id="UP000244309"/>
    </source>
</evidence>
<keyword evidence="3" id="KW-1185">Reference proteome</keyword>
<dbReference type="GeneID" id="37010145"/>
<feature type="compositionally biased region" description="Polar residues" evidence="1">
    <location>
        <begin position="59"/>
        <end position="85"/>
    </location>
</feature>
<accession>A0A2V1AXA9</accession>
<feature type="region of interest" description="Disordered" evidence="1">
    <location>
        <begin position="111"/>
        <end position="141"/>
    </location>
</feature>
<organism evidence="2 3">
    <name type="scientific">Candidozyma haemuli</name>
    <dbReference type="NCBI Taxonomy" id="45357"/>
    <lineage>
        <taxon>Eukaryota</taxon>
        <taxon>Fungi</taxon>
        <taxon>Dikarya</taxon>
        <taxon>Ascomycota</taxon>
        <taxon>Saccharomycotina</taxon>
        <taxon>Pichiomycetes</taxon>
        <taxon>Metschnikowiaceae</taxon>
        <taxon>Candidozyma</taxon>
    </lineage>
</organism>
<sequence length="141" mass="15658">MIASTSDNLPKPNRRRDAFKNYLRKEVPRIQSLTQAFERLFRSTRDRSSHNGTLDKKSTTPWPNNIAPSSSCDGSPKTFSSSICEQGSPVELPKGTSLEDLRSYLVLALSPDDASSDQEEIDYPETFDITPGPFSEPLSSC</sequence>
<name>A0A2V1AXA9_9ASCO</name>
<dbReference type="RefSeq" id="XP_025343086.1">
    <property type="nucleotide sequence ID" value="XM_025488424.1"/>
</dbReference>
<evidence type="ECO:0000313" key="2">
    <source>
        <dbReference type="EMBL" id="PVH22146.1"/>
    </source>
</evidence>
<dbReference type="AlphaFoldDB" id="A0A2V1AXA9"/>
<dbReference type="VEuPathDB" id="FungiDB:CXQ85_004815"/>